<dbReference type="Proteomes" id="UP000193587">
    <property type="component" value="Unassembled WGS sequence"/>
</dbReference>
<dbReference type="AlphaFoldDB" id="A0A1X4GLA0"/>
<name>A0A1X4GLA0_HALEZ</name>
<comment type="caution">
    <text evidence="2">The sequence shown here is derived from an EMBL/GenBank/DDBJ whole genome shotgun (WGS) entry which is preliminary data.</text>
</comment>
<evidence type="ECO:0000256" key="1">
    <source>
        <dbReference type="SAM" id="MobiDB-lite"/>
    </source>
</evidence>
<sequence length="173" mass="17501">MNDGATGDGIDFESLFDSNTTPAAEGEGEPLATANVSPPVDQSAFVLSNQSGQTLDIEIGLNTSSSNTNATVYLQGKATAISGSGADSQLDGATATNTSELDLNDEDDSPEKDEATEALSFNNGNPQDEAIPPGESVYVSIQVDTTGGETGAGTLLAEELVISANEAADPGVE</sequence>
<reference evidence="2 3" key="1">
    <citation type="submission" date="2017-04" db="EMBL/GenBank/DDBJ databases">
        <title>MLSA of the genus Halorubrum.</title>
        <authorList>
            <person name="De La Haba R."/>
            <person name="Sanchez-Porro C."/>
            <person name="Infante-Dominguez C."/>
            <person name="Ventosa A."/>
        </authorList>
    </citation>
    <scope>NUCLEOTIDE SEQUENCE [LARGE SCALE GENOMIC DNA]</scope>
    <source>
        <strain evidence="2 3">DSM 17463</strain>
    </source>
</reference>
<protein>
    <submittedName>
        <fullName evidence="2">Uncharacterized protein</fullName>
    </submittedName>
</protein>
<proteinExistence type="predicted"/>
<feature type="compositionally biased region" description="Acidic residues" evidence="1">
    <location>
        <begin position="102"/>
        <end position="116"/>
    </location>
</feature>
<feature type="region of interest" description="Disordered" evidence="1">
    <location>
        <begin position="1"/>
        <end position="37"/>
    </location>
</feature>
<accession>A0A1X4GLA0</accession>
<evidence type="ECO:0000313" key="2">
    <source>
        <dbReference type="EMBL" id="OSO98498.1"/>
    </source>
</evidence>
<organism evidence="2 3">
    <name type="scientific">Halorubrum ezzemoulense DSM 17463</name>
    <dbReference type="NCBI Taxonomy" id="1121945"/>
    <lineage>
        <taxon>Archaea</taxon>
        <taxon>Methanobacteriati</taxon>
        <taxon>Methanobacteriota</taxon>
        <taxon>Stenosarchaea group</taxon>
        <taxon>Halobacteria</taxon>
        <taxon>Halobacteriales</taxon>
        <taxon>Haloferacaceae</taxon>
        <taxon>Halorubrum</taxon>
    </lineage>
</organism>
<evidence type="ECO:0000313" key="3">
    <source>
        <dbReference type="Proteomes" id="UP000193587"/>
    </source>
</evidence>
<gene>
    <name evidence="2" type="ORF">B9H04_10455</name>
</gene>
<feature type="region of interest" description="Disordered" evidence="1">
    <location>
        <begin position="82"/>
        <end position="135"/>
    </location>
</feature>
<dbReference type="EMBL" id="NEDJ01000034">
    <property type="protein sequence ID" value="OSO98498.1"/>
    <property type="molecule type" value="Genomic_DNA"/>
</dbReference>